<evidence type="ECO:0000313" key="2">
    <source>
        <dbReference type="Proteomes" id="UP000477750"/>
    </source>
</evidence>
<reference evidence="1 2" key="1">
    <citation type="submission" date="2019-10" db="EMBL/GenBank/DDBJ databases">
        <title>Glycomyces albidus sp. nov., a novel actinomycete isolated from rhizosphere soil of wheat (Triticum aestivum L.).</title>
        <authorList>
            <person name="Qian L."/>
        </authorList>
    </citation>
    <scope>NUCLEOTIDE SEQUENCE [LARGE SCALE GENOMIC DNA]</scope>
    <source>
        <strain evidence="1 2">NEAU-7082</strain>
    </source>
</reference>
<gene>
    <name evidence="1" type="ORF">GFD30_04460</name>
</gene>
<dbReference type="AlphaFoldDB" id="A0A6L5G5D3"/>
<dbReference type="Proteomes" id="UP000477750">
    <property type="component" value="Unassembled WGS sequence"/>
</dbReference>
<sequence length="205" mass="21203">MAAVLALAACGDGGADEAGGASGASDGAVTAVAEDAVVYQGGLTVLQKADADVPELCGMATASIPPICGGIPVSGWDWESVEHETLHGVRWGDYIVTGVFDGESLVLTEDPVSKAEVDMADYPHLLPEEPEFPEPAEVLPVEELEALANEVTAAFPGLLYWARVDEAHSVVLIHALLATPELEAYAAERFPEGAVLITSALVPIG</sequence>
<protein>
    <submittedName>
        <fullName evidence="1">Uncharacterized protein</fullName>
    </submittedName>
</protein>
<evidence type="ECO:0000313" key="1">
    <source>
        <dbReference type="EMBL" id="MQM24835.1"/>
    </source>
</evidence>
<dbReference type="EMBL" id="WIAO01000003">
    <property type="protein sequence ID" value="MQM24835.1"/>
    <property type="molecule type" value="Genomic_DNA"/>
</dbReference>
<organism evidence="1 2">
    <name type="scientific">Glycomyces albidus</name>
    <dbReference type="NCBI Taxonomy" id="2656774"/>
    <lineage>
        <taxon>Bacteria</taxon>
        <taxon>Bacillati</taxon>
        <taxon>Actinomycetota</taxon>
        <taxon>Actinomycetes</taxon>
        <taxon>Glycomycetales</taxon>
        <taxon>Glycomycetaceae</taxon>
        <taxon>Glycomyces</taxon>
    </lineage>
</organism>
<accession>A0A6L5G5D3</accession>
<dbReference type="RefSeq" id="WP_153024005.1">
    <property type="nucleotide sequence ID" value="NZ_WIAO01000003.1"/>
</dbReference>
<proteinExistence type="predicted"/>
<comment type="caution">
    <text evidence="1">The sequence shown here is derived from an EMBL/GenBank/DDBJ whole genome shotgun (WGS) entry which is preliminary data.</text>
</comment>
<keyword evidence="2" id="KW-1185">Reference proteome</keyword>
<name>A0A6L5G5D3_9ACTN</name>